<reference evidence="1 2" key="1">
    <citation type="journal article" date="2019" name="Genome Biol. Evol.">
        <title>Insights into the evolution of the New World diploid cottons (Gossypium, subgenus Houzingenia) based on genome sequencing.</title>
        <authorList>
            <person name="Grover C.E."/>
            <person name="Arick M.A. 2nd"/>
            <person name="Thrash A."/>
            <person name="Conover J.L."/>
            <person name="Sanders W.S."/>
            <person name="Peterson D.G."/>
            <person name="Frelichowski J.E."/>
            <person name="Scheffler J.A."/>
            <person name="Scheffler B.E."/>
            <person name="Wendel J.F."/>
        </authorList>
    </citation>
    <scope>NUCLEOTIDE SEQUENCE [LARGE SCALE GENOMIC DNA]</scope>
    <source>
        <strain evidence="1">0</strain>
        <tissue evidence="1">Leaf</tissue>
    </source>
</reference>
<organism evidence="1 2">
    <name type="scientific">Gossypium harknessii</name>
    <dbReference type="NCBI Taxonomy" id="34285"/>
    <lineage>
        <taxon>Eukaryota</taxon>
        <taxon>Viridiplantae</taxon>
        <taxon>Streptophyta</taxon>
        <taxon>Embryophyta</taxon>
        <taxon>Tracheophyta</taxon>
        <taxon>Spermatophyta</taxon>
        <taxon>Magnoliopsida</taxon>
        <taxon>eudicotyledons</taxon>
        <taxon>Gunneridae</taxon>
        <taxon>Pentapetalae</taxon>
        <taxon>rosids</taxon>
        <taxon>malvids</taxon>
        <taxon>Malvales</taxon>
        <taxon>Malvaceae</taxon>
        <taxon>Malvoideae</taxon>
        <taxon>Gossypium</taxon>
    </lineage>
</organism>
<evidence type="ECO:0000313" key="2">
    <source>
        <dbReference type="Proteomes" id="UP000593560"/>
    </source>
</evidence>
<dbReference type="Proteomes" id="UP000593560">
    <property type="component" value="Unassembled WGS sequence"/>
</dbReference>
<accession>A0A7J9HB62</accession>
<protein>
    <submittedName>
        <fullName evidence="1">Uncharacterized protein</fullName>
    </submittedName>
</protein>
<evidence type="ECO:0000313" key="1">
    <source>
        <dbReference type="EMBL" id="MBA0807071.1"/>
    </source>
</evidence>
<keyword evidence="2" id="KW-1185">Reference proteome</keyword>
<comment type="caution">
    <text evidence="1">The sequence shown here is derived from an EMBL/GenBank/DDBJ whole genome shotgun (WGS) entry which is preliminary data.</text>
</comment>
<dbReference type="AlphaFoldDB" id="A0A7J9HB62"/>
<gene>
    <name evidence="1" type="ORF">Gohar_022898</name>
</gene>
<proteinExistence type="predicted"/>
<sequence length="23" mass="2868">MKRKRRTASFHLEQVEGWLLWVP</sequence>
<name>A0A7J9HB62_9ROSI</name>
<dbReference type="EMBL" id="JABFAD010000009">
    <property type="protein sequence ID" value="MBA0807071.1"/>
    <property type="molecule type" value="Genomic_DNA"/>
</dbReference>